<keyword evidence="2" id="KW-1185">Reference proteome</keyword>
<comment type="caution">
    <text evidence="1">The sequence shown here is derived from an EMBL/GenBank/DDBJ whole genome shotgun (WGS) entry which is preliminary data.</text>
</comment>
<evidence type="ECO:0000313" key="2">
    <source>
        <dbReference type="Proteomes" id="UP001148629"/>
    </source>
</evidence>
<protein>
    <submittedName>
        <fullName evidence="1">Uncharacterized protein</fullName>
    </submittedName>
</protein>
<dbReference type="Proteomes" id="UP001148629">
    <property type="component" value="Unassembled WGS sequence"/>
</dbReference>
<sequence length="309" mass="33335">MLGIDSFDPRRDIPSLKGKTILITGGTSGLGHQSALDLARHNPSAIWITGRSAEKGVQIVNSLKQISPSVSVHFLEMDLSSKRSIELAAESFLQGASRIDILLLNAGVMNMPPGTTKDGYETHFGTNHMGHALLIKLLTPLLLKTSELDSSIDGVRIVFVSSDGHKFPPKGGIQFDSLKGDGSELSSIARYGQSKLANVLYAREMARRFPQWTTVSIHPGTVKTELHKSTAGASLIVRIFQKTILPLIGADVEEGVKNQLWAATASDVLNGEYYDPVGVTGKAGKLSMDLSLAKELWEWTEKEMAVAGS</sequence>
<organism evidence="1 2">
    <name type="scientific">Fusarium decemcellulare</name>
    <dbReference type="NCBI Taxonomy" id="57161"/>
    <lineage>
        <taxon>Eukaryota</taxon>
        <taxon>Fungi</taxon>
        <taxon>Dikarya</taxon>
        <taxon>Ascomycota</taxon>
        <taxon>Pezizomycotina</taxon>
        <taxon>Sordariomycetes</taxon>
        <taxon>Hypocreomycetidae</taxon>
        <taxon>Hypocreales</taxon>
        <taxon>Nectriaceae</taxon>
        <taxon>Fusarium</taxon>
        <taxon>Fusarium decemcellulare species complex</taxon>
    </lineage>
</organism>
<gene>
    <name evidence="1" type="ORF">NM208_g6411</name>
</gene>
<proteinExistence type="predicted"/>
<accession>A0ACC1SD72</accession>
<name>A0ACC1SD72_9HYPO</name>
<evidence type="ECO:0000313" key="1">
    <source>
        <dbReference type="EMBL" id="KAJ3537212.1"/>
    </source>
</evidence>
<reference evidence="1" key="1">
    <citation type="submission" date="2022-08" db="EMBL/GenBank/DDBJ databases">
        <title>Genome Sequence of Fusarium decemcellulare.</title>
        <authorList>
            <person name="Buettner E."/>
        </authorList>
    </citation>
    <scope>NUCLEOTIDE SEQUENCE</scope>
    <source>
        <strain evidence="1">Babe19</strain>
    </source>
</reference>
<dbReference type="EMBL" id="JANRMS010000593">
    <property type="protein sequence ID" value="KAJ3537212.1"/>
    <property type="molecule type" value="Genomic_DNA"/>
</dbReference>